<dbReference type="Gene3D" id="2.60.40.1120">
    <property type="entry name" value="Carboxypeptidase-like, regulatory domain"/>
    <property type="match status" value="1"/>
</dbReference>
<keyword evidence="10" id="KW-0675">Receptor</keyword>
<sequence length="925" mass="104830">MTCFYRTIRLLFCLFWFVQPGFGQTPAEQPLNGDYTNLRFGQFVKRVEVSTPYRFFYNPAEVDSLVVNLQINRQPLPEVLKQLFAGTNYAYAIDRQQRVYVTLNRPIRTELPIGFFERGSTGSSAADSTAGASYLTETRRKLIAAETKTYEVGQRTNPIRSGRATAAGHVRNAASGEPIVGAAVYVDNPRVGTVTDQFGYYSITLPRGRYDLRLRSIGLKDTRRQIILYNDGKLDIEMEDDVIPLKEVVIEAEKDVNVSGLQMGQERISIATMKQVPTALGETDLLRVVLTLPGVKSVGESSTGLNVRGGATDQNLILYNDATVYNAAHLFGFFSAFNPDVIKSVELYKSGIPSRYGGRLSSVLDVMTRDGNKKKLAGSGGIGLLTGRLTLEGPIIKDKTSFIVSGRSTYSNWLLRQLPNAAYQNSQASFYDLNLHVTHDYNEKNSLFLTGYLSQDRFRFDQDTVYRYQNQNATLKWKHIFTNKLYSVFTAGYSFYKYNITSERNPVNAYQLGFSVGQGTVKADFNYYPSARHTIDFGLSSTYYKLRPGTFLPRGGESLITPDVVPSEQGLESAIYVGDRYDISERLSISAGLRYSLYNYLGPRSVFYYAPGLPRSVSNITDTIAYNNNEVISTYHGPEYRFSARYSLTSEASVKVSFNRMRQYIQMLSNTTAISPTDIWKLSDPNIRPQVGDQYSLGLYKNFRNNTIETSVEGYYKTMENMLDYRNGATLLLNNHIETDVVNAEGKAYGVEFLIKKLTGKLNGWISYTYARTLLRVKPTTSNEGINQGNWYPSNYDKPHDVTMISNYKINRRFSMSLNFTYNTGRPITLPLAKYTLGNSQRVLYSERNQYRIPDYYRVDFSMNIEGNHKIKKLAHSSWTVGVYNLTGRRNPYSVYFRSENGVIRGYRLSIFGQPIPSVTYNFRF</sequence>
<dbReference type="Proteomes" id="UP000283523">
    <property type="component" value="Unassembled WGS sequence"/>
</dbReference>
<dbReference type="RefSeq" id="WP_119670659.1">
    <property type="nucleotide sequence ID" value="NZ_QXED01000009.1"/>
</dbReference>
<keyword evidence="2 7" id="KW-0813">Transport</keyword>
<keyword evidence="8" id="KW-0732">Signal</keyword>
<evidence type="ECO:0000256" key="7">
    <source>
        <dbReference type="PROSITE-ProRule" id="PRU01360"/>
    </source>
</evidence>
<dbReference type="InterPro" id="IPR011662">
    <property type="entry name" value="Secretin/TonB_short_N"/>
</dbReference>
<name>A0A418M037_9BACT</name>
<dbReference type="SMART" id="SM00965">
    <property type="entry name" value="STN"/>
    <property type="match status" value="1"/>
</dbReference>
<dbReference type="OrthoDB" id="1111684at2"/>
<evidence type="ECO:0000256" key="4">
    <source>
        <dbReference type="ARBA" id="ARBA00022692"/>
    </source>
</evidence>
<keyword evidence="5 7" id="KW-0472">Membrane</keyword>
<dbReference type="PROSITE" id="PS52016">
    <property type="entry name" value="TONB_DEPENDENT_REC_3"/>
    <property type="match status" value="1"/>
</dbReference>
<dbReference type="InterPro" id="IPR036942">
    <property type="entry name" value="Beta-barrel_TonB_sf"/>
</dbReference>
<dbReference type="InterPro" id="IPR012910">
    <property type="entry name" value="Plug_dom"/>
</dbReference>
<comment type="caution">
    <text evidence="10">The sequence shown here is derived from an EMBL/GenBank/DDBJ whole genome shotgun (WGS) entry which is preliminary data.</text>
</comment>
<dbReference type="Gene3D" id="2.170.130.10">
    <property type="entry name" value="TonB-dependent receptor, plug domain"/>
    <property type="match status" value="1"/>
</dbReference>
<keyword evidence="3 7" id="KW-1134">Transmembrane beta strand</keyword>
<dbReference type="InterPro" id="IPR039426">
    <property type="entry name" value="TonB-dep_rcpt-like"/>
</dbReference>
<accession>A0A418M037</accession>
<keyword evidence="11" id="KW-1185">Reference proteome</keyword>
<reference evidence="10 11" key="1">
    <citation type="submission" date="2018-08" db="EMBL/GenBank/DDBJ databases">
        <title>Fibrisoma montanum sp. nov., isolated from Danxia mountain soil.</title>
        <authorList>
            <person name="Huang Y."/>
        </authorList>
    </citation>
    <scope>NUCLEOTIDE SEQUENCE [LARGE SCALE GENOMIC DNA]</scope>
    <source>
        <strain evidence="10 11">HYT19</strain>
    </source>
</reference>
<feature type="signal peptide" evidence="8">
    <location>
        <begin position="1"/>
        <end position="23"/>
    </location>
</feature>
<dbReference type="Gene3D" id="2.40.170.20">
    <property type="entry name" value="TonB-dependent receptor, beta-barrel domain"/>
    <property type="match status" value="1"/>
</dbReference>
<gene>
    <name evidence="10" type="ORF">DYU11_25950</name>
</gene>
<keyword evidence="4 7" id="KW-0812">Transmembrane</keyword>
<dbReference type="AlphaFoldDB" id="A0A418M037"/>
<organism evidence="10 11">
    <name type="scientific">Fibrisoma montanum</name>
    <dbReference type="NCBI Taxonomy" id="2305895"/>
    <lineage>
        <taxon>Bacteria</taxon>
        <taxon>Pseudomonadati</taxon>
        <taxon>Bacteroidota</taxon>
        <taxon>Cytophagia</taxon>
        <taxon>Cytophagales</taxon>
        <taxon>Spirosomataceae</taxon>
        <taxon>Fibrisoma</taxon>
    </lineage>
</organism>
<evidence type="ECO:0000256" key="1">
    <source>
        <dbReference type="ARBA" id="ARBA00004571"/>
    </source>
</evidence>
<comment type="similarity">
    <text evidence="7">Belongs to the TonB-dependent receptor family.</text>
</comment>
<dbReference type="SUPFAM" id="SSF49464">
    <property type="entry name" value="Carboxypeptidase regulatory domain-like"/>
    <property type="match status" value="1"/>
</dbReference>
<dbReference type="GO" id="GO:0009279">
    <property type="term" value="C:cell outer membrane"/>
    <property type="evidence" value="ECO:0007669"/>
    <property type="project" value="UniProtKB-SubCell"/>
</dbReference>
<dbReference type="Pfam" id="PF13715">
    <property type="entry name" value="CarbopepD_reg_2"/>
    <property type="match status" value="1"/>
</dbReference>
<dbReference type="EMBL" id="QXED01000009">
    <property type="protein sequence ID" value="RIV18947.1"/>
    <property type="molecule type" value="Genomic_DNA"/>
</dbReference>
<dbReference type="Pfam" id="PF07715">
    <property type="entry name" value="Plug"/>
    <property type="match status" value="1"/>
</dbReference>
<protein>
    <submittedName>
        <fullName evidence="10">TonB-dependent receptor</fullName>
    </submittedName>
</protein>
<evidence type="ECO:0000256" key="2">
    <source>
        <dbReference type="ARBA" id="ARBA00022448"/>
    </source>
</evidence>
<feature type="chain" id="PRO_5019365217" evidence="8">
    <location>
        <begin position="24"/>
        <end position="925"/>
    </location>
</feature>
<keyword evidence="6 7" id="KW-0998">Cell outer membrane</keyword>
<evidence type="ECO:0000259" key="9">
    <source>
        <dbReference type="SMART" id="SM00965"/>
    </source>
</evidence>
<dbReference type="InterPro" id="IPR008969">
    <property type="entry name" value="CarboxyPept-like_regulatory"/>
</dbReference>
<evidence type="ECO:0000256" key="5">
    <source>
        <dbReference type="ARBA" id="ARBA00023136"/>
    </source>
</evidence>
<evidence type="ECO:0000313" key="10">
    <source>
        <dbReference type="EMBL" id="RIV18947.1"/>
    </source>
</evidence>
<feature type="domain" description="Secretin/TonB short N-terminal" evidence="9">
    <location>
        <begin position="53"/>
        <end position="102"/>
    </location>
</feature>
<comment type="subcellular location">
    <subcellularLocation>
        <location evidence="1 7">Cell outer membrane</location>
        <topology evidence="1 7">Multi-pass membrane protein</topology>
    </subcellularLocation>
</comment>
<proteinExistence type="inferred from homology"/>
<evidence type="ECO:0000256" key="6">
    <source>
        <dbReference type="ARBA" id="ARBA00023237"/>
    </source>
</evidence>
<evidence type="ECO:0000256" key="3">
    <source>
        <dbReference type="ARBA" id="ARBA00022452"/>
    </source>
</evidence>
<evidence type="ECO:0000256" key="8">
    <source>
        <dbReference type="SAM" id="SignalP"/>
    </source>
</evidence>
<dbReference type="InterPro" id="IPR037066">
    <property type="entry name" value="Plug_dom_sf"/>
</dbReference>
<evidence type="ECO:0000313" key="11">
    <source>
        <dbReference type="Proteomes" id="UP000283523"/>
    </source>
</evidence>
<dbReference type="SUPFAM" id="SSF56935">
    <property type="entry name" value="Porins"/>
    <property type="match status" value="1"/>
</dbReference>